<feature type="region of interest" description="Disordered" evidence="1">
    <location>
        <begin position="1"/>
        <end position="37"/>
    </location>
</feature>
<comment type="caution">
    <text evidence="2">The sequence shown here is derived from an EMBL/GenBank/DDBJ whole genome shotgun (WGS) entry which is preliminary data.</text>
</comment>
<dbReference type="RefSeq" id="WP_094583653.1">
    <property type="nucleotide sequence ID" value="NZ_NHPB01000115.1"/>
</dbReference>
<dbReference type="Proteomes" id="UP000216758">
    <property type="component" value="Unassembled WGS sequence"/>
</dbReference>
<evidence type="ECO:0000313" key="2">
    <source>
        <dbReference type="EMBL" id="OYR66951.1"/>
    </source>
</evidence>
<reference evidence="2 3" key="1">
    <citation type="journal article" date="2014" name="Front. Microbiol.">
        <title>Population and genomic analysis of the genus Halorubrum.</title>
        <authorList>
            <person name="Fullmer M.S."/>
            <person name="Soucy S.M."/>
            <person name="Swithers K.S."/>
            <person name="Makkay A.M."/>
            <person name="Wheeler R."/>
            <person name="Ventosa A."/>
            <person name="Gogarten J.P."/>
            <person name="Papke R.T."/>
        </authorList>
    </citation>
    <scope>NUCLEOTIDE SEQUENCE [LARGE SCALE GENOMIC DNA]</scope>
    <source>
        <strain evidence="2 3">G37</strain>
    </source>
</reference>
<dbReference type="EMBL" id="NHPB01000115">
    <property type="protein sequence ID" value="OYR66951.1"/>
    <property type="molecule type" value="Genomic_DNA"/>
</dbReference>
<dbReference type="OrthoDB" id="193791at2157"/>
<protein>
    <recommendedName>
        <fullName evidence="4">Restriction endonuclease</fullName>
    </recommendedName>
</protein>
<evidence type="ECO:0000256" key="1">
    <source>
        <dbReference type="SAM" id="MobiDB-lite"/>
    </source>
</evidence>
<evidence type="ECO:0000313" key="3">
    <source>
        <dbReference type="Proteomes" id="UP000216758"/>
    </source>
</evidence>
<sequence length="201" mass="22702">MGEPLSLRELTTDMAEAVPDVDSRTAGQYGDGIGSENEERQIELLLRDLRDQDSRYEGVDREVSYPESSERCDLLLPDGTPVEAKLIRYWRANGDPEPNMFKHVFSPFHRNTLLTDAHSLAESDIGDQAGLLGLFYKRADSDPETVETLPSRYTAEDIADKIAKDIAYWYDVEATVCEIEHFTGLQHTIHKQGAIISWIVE</sequence>
<organism evidence="2 3">
    <name type="scientific">Halorubrum ezzemoulense</name>
    <name type="common">Halorubrum chaoviator</name>
    <dbReference type="NCBI Taxonomy" id="337243"/>
    <lineage>
        <taxon>Archaea</taxon>
        <taxon>Methanobacteriati</taxon>
        <taxon>Methanobacteriota</taxon>
        <taxon>Stenosarchaea group</taxon>
        <taxon>Halobacteria</taxon>
        <taxon>Halobacteriales</taxon>
        <taxon>Haloferacaceae</taxon>
        <taxon>Halorubrum</taxon>
    </lineage>
</organism>
<gene>
    <name evidence="2" type="ORF">DJ78_16725</name>
</gene>
<dbReference type="AlphaFoldDB" id="A0A256JDW9"/>
<proteinExistence type="predicted"/>
<accession>A0A256JDW9</accession>
<evidence type="ECO:0008006" key="4">
    <source>
        <dbReference type="Google" id="ProtNLM"/>
    </source>
</evidence>
<name>A0A256JDW9_HALEZ</name>